<evidence type="ECO:0000313" key="3">
    <source>
        <dbReference type="Proteomes" id="UP000054770"/>
    </source>
</evidence>
<evidence type="ECO:0000313" key="2">
    <source>
        <dbReference type="EMBL" id="SAL29668.1"/>
    </source>
</evidence>
<organism evidence="2 3">
    <name type="scientific">Caballeronia choica</name>
    <dbReference type="NCBI Taxonomy" id="326476"/>
    <lineage>
        <taxon>Bacteria</taxon>
        <taxon>Pseudomonadati</taxon>
        <taxon>Pseudomonadota</taxon>
        <taxon>Betaproteobacteria</taxon>
        <taxon>Burkholderiales</taxon>
        <taxon>Burkholderiaceae</taxon>
        <taxon>Caballeronia</taxon>
    </lineage>
</organism>
<dbReference type="AlphaFoldDB" id="A0A158GBZ3"/>
<feature type="region of interest" description="Disordered" evidence="1">
    <location>
        <begin position="50"/>
        <end position="73"/>
    </location>
</feature>
<accession>A0A158GBZ3</accession>
<gene>
    <name evidence="2" type="ORF">AWB68_01477</name>
</gene>
<dbReference type="Proteomes" id="UP000054770">
    <property type="component" value="Unassembled WGS sequence"/>
</dbReference>
<name>A0A158GBZ3_9BURK</name>
<proteinExistence type="predicted"/>
<comment type="caution">
    <text evidence="2">The sequence shown here is derived from an EMBL/GenBank/DDBJ whole genome shotgun (WGS) entry which is preliminary data.</text>
</comment>
<dbReference type="EMBL" id="FCON02000011">
    <property type="protein sequence ID" value="SAL29668.1"/>
    <property type="molecule type" value="Genomic_DNA"/>
</dbReference>
<feature type="compositionally biased region" description="Basic and acidic residues" evidence="1">
    <location>
        <begin position="54"/>
        <end position="65"/>
    </location>
</feature>
<sequence>MLTQTDCPSSTREGFRCTGEQLDAIVRFAEERGLEHQPLHFVVAQWRRSQLDSSRSDAARGERDFTGPIARAA</sequence>
<keyword evidence="3" id="KW-1185">Reference proteome</keyword>
<protein>
    <submittedName>
        <fullName evidence="2">Uncharacterized protein</fullName>
    </submittedName>
</protein>
<reference evidence="2" key="1">
    <citation type="submission" date="2016-01" db="EMBL/GenBank/DDBJ databases">
        <authorList>
            <person name="Peeters C."/>
        </authorList>
    </citation>
    <scope>NUCLEOTIDE SEQUENCE [LARGE SCALE GENOMIC DNA]</scope>
    <source>
        <strain evidence="2">LMG 22940</strain>
    </source>
</reference>
<evidence type="ECO:0000256" key="1">
    <source>
        <dbReference type="SAM" id="MobiDB-lite"/>
    </source>
</evidence>